<dbReference type="EMBL" id="CAJQZP010001367">
    <property type="protein sequence ID" value="CAG5042091.1"/>
    <property type="molecule type" value="Genomic_DNA"/>
</dbReference>
<dbReference type="Proteomes" id="UP000691718">
    <property type="component" value="Unassembled WGS sequence"/>
</dbReference>
<reference evidence="2" key="1">
    <citation type="submission" date="2021-04" db="EMBL/GenBank/DDBJ databases">
        <authorList>
            <person name="Tunstrom K."/>
        </authorList>
    </citation>
    <scope>NUCLEOTIDE SEQUENCE</scope>
</reference>
<sequence>MGRSMLPILILTTLALSSSDVLPILINEKKNIEPFSIDNQENDNIFINRYQANNIPSDIFFNKRAPRDNDISLSSLKEMTKAMYAGKDNNQNIEENNEVMNKEENYDDKGYRKEQWHNYPRQLDRLQNYQYEINKFDEAPKAENNDAGTINNNINDFTANELSLHRSDGSSNAYDTIVAATNPFLVLKLQLSYLRNDMNRNDLNEYSNLLSLLSEPNNETKEKENKSFLKFLEPVVNVVKVKREKPIRIRDNESSDEDSFASDIGTTSGRKKTVKKRLFSLWSRLQGLSHRGHELHHRRHLHAFYGSPDNNGNRIVTAQTRAIFVRPPGSPLRWG</sequence>
<feature type="chain" id="PRO_5035804908" evidence="1">
    <location>
        <begin position="20"/>
        <end position="335"/>
    </location>
</feature>
<evidence type="ECO:0000313" key="3">
    <source>
        <dbReference type="Proteomes" id="UP000691718"/>
    </source>
</evidence>
<gene>
    <name evidence="2" type="ORF">PAPOLLO_LOCUS22347</name>
</gene>
<evidence type="ECO:0000313" key="2">
    <source>
        <dbReference type="EMBL" id="CAG5042091.1"/>
    </source>
</evidence>
<proteinExistence type="predicted"/>
<name>A0A8S3XUU3_PARAO</name>
<organism evidence="2 3">
    <name type="scientific">Parnassius apollo</name>
    <name type="common">Apollo butterfly</name>
    <name type="synonym">Papilio apollo</name>
    <dbReference type="NCBI Taxonomy" id="110799"/>
    <lineage>
        <taxon>Eukaryota</taxon>
        <taxon>Metazoa</taxon>
        <taxon>Ecdysozoa</taxon>
        <taxon>Arthropoda</taxon>
        <taxon>Hexapoda</taxon>
        <taxon>Insecta</taxon>
        <taxon>Pterygota</taxon>
        <taxon>Neoptera</taxon>
        <taxon>Endopterygota</taxon>
        <taxon>Lepidoptera</taxon>
        <taxon>Glossata</taxon>
        <taxon>Ditrysia</taxon>
        <taxon>Papilionoidea</taxon>
        <taxon>Papilionidae</taxon>
        <taxon>Parnassiinae</taxon>
        <taxon>Parnassini</taxon>
        <taxon>Parnassius</taxon>
        <taxon>Parnassius</taxon>
    </lineage>
</organism>
<protein>
    <submittedName>
        <fullName evidence="2">(apollo) hypothetical protein</fullName>
    </submittedName>
</protein>
<feature type="signal peptide" evidence="1">
    <location>
        <begin position="1"/>
        <end position="19"/>
    </location>
</feature>
<accession>A0A8S3XUU3</accession>
<dbReference type="OrthoDB" id="6671957at2759"/>
<keyword evidence="1" id="KW-0732">Signal</keyword>
<evidence type="ECO:0000256" key="1">
    <source>
        <dbReference type="SAM" id="SignalP"/>
    </source>
</evidence>
<dbReference type="AlphaFoldDB" id="A0A8S3XUU3"/>
<keyword evidence="3" id="KW-1185">Reference proteome</keyword>
<comment type="caution">
    <text evidence="2">The sequence shown here is derived from an EMBL/GenBank/DDBJ whole genome shotgun (WGS) entry which is preliminary data.</text>
</comment>